<sequence length="68" mass="7692">MCHYNHAVRSCGSRAPREHDASPDIDLRVLEAAEPTCPPHVIEIDRRQPEAVVERPERPARQEAAQLL</sequence>
<protein>
    <submittedName>
        <fullName evidence="2">Uncharacterized protein</fullName>
    </submittedName>
</protein>
<gene>
    <name evidence="2" type="ORF">ENP13_06745</name>
</gene>
<evidence type="ECO:0000256" key="1">
    <source>
        <dbReference type="SAM" id="MobiDB-lite"/>
    </source>
</evidence>
<proteinExistence type="predicted"/>
<dbReference type="AlphaFoldDB" id="A0A7C2WHM4"/>
<feature type="region of interest" description="Disordered" evidence="1">
    <location>
        <begin position="47"/>
        <end position="68"/>
    </location>
</feature>
<name>A0A7C2WHM4_9BACT</name>
<comment type="caution">
    <text evidence="2">The sequence shown here is derived from an EMBL/GenBank/DDBJ whole genome shotgun (WGS) entry which is preliminary data.</text>
</comment>
<feature type="region of interest" description="Disordered" evidence="1">
    <location>
        <begin position="1"/>
        <end position="23"/>
    </location>
</feature>
<feature type="compositionally biased region" description="Basic and acidic residues" evidence="1">
    <location>
        <begin position="47"/>
        <end position="61"/>
    </location>
</feature>
<dbReference type="EMBL" id="DSID01000508">
    <property type="protein sequence ID" value="HEX70926.1"/>
    <property type="molecule type" value="Genomic_DNA"/>
</dbReference>
<reference evidence="2" key="1">
    <citation type="journal article" date="2020" name="mSystems">
        <title>Genome- and Community-Level Interaction Insights into Carbon Utilization and Element Cycling Functions of Hydrothermarchaeota in Hydrothermal Sediment.</title>
        <authorList>
            <person name="Zhou Z."/>
            <person name="Liu Y."/>
            <person name="Xu W."/>
            <person name="Pan J."/>
            <person name="Luo Z.H."/>
            <person name="Li M."/>
        </authorList>
    </citation>
    <scope>NUCLEOTIDE SEQUENCE [LARGE SCALE GENOMIC DNA]</scope>
    <source>
        <strain evidence="2">SpSt-192</strain>
    </source>
</reference>
<accession>A0A7C2WHM4</accession>
<evidence type="ECO:0000313" key="2">
    <source>
        <dbReference type="EMBL" id="HEX70926.1"/>
    </source>
</evidence>
<organism evidence="2">
    <name type="scientific">Thermorudis sp</name>
    <dbReference type="NCBI Taxonomy" id="1969470"/>
    <lineage>
        <taxon>Bacteria</taxon>
        <taxon>Pseudomonadati</taxon>
        <taxon>Thermomicrobiota</taxon>
        <taxon>Thermomicrobia</taxon>
        <taxon>Thermomicrobia incertae sedis</taxon>
        <taxon>Thermorudis</taxon>
    </lineage>
</organism>